<protein>
    <recommendedName>
        <fullName evidence="2">4-hydroxyphenylpyruvate dioxygenase</fullName>
        <ecNumber evidence="2">1.13.11.27</ecNumber>
    </recommendedName>
</protein>
<comment type="pathway">
    <text evidence="1">Amino-acid degradation; L-phenylalanine degradation; acetoacetate and fumarate from L-phenylalanine: step 3/6.</text>
</comment>
<evidence type="ECO:0000256" key="4">
    <source>
        <dbReference type="ARBA" id="ARBA00023232"/>
    </source>
</evidence>
<dbReference type="PANTHER" id="PTHR11959">
    <property type="entry name" value="4-HYDROXYPHENYLPYRUVATE DIOXYGENASE"/>
    <property type="match status" value="1"/>
</dbReference>
<evidence type="ECO:0000256" key="2">
    <source>
        <dbReference type="ARBA" id="ARBA00013222"/>
    </source>
</evidence>
<evidence type="ECO:0000313" key="5">
    <source>
        <dbReference type="EMBL" id="RVX14370.1"/>
    </source>
</evidence>
<keyword evidence="5" id="KW-0670">Pyruvate</keyword>
<dbReference type="EC" id="1.13.11.27" evidence="2"/>
<dbReference type="GO" id="GO:0003868">
    <property type="term" value="F:4-hydroxyphenylpyruvate dioxygenase activity"/>
    <property type="evidence" value="ECO:0007669"/>
    <property type="project" value="UniProtKB-EC"/>
</dbReference>
<dbReference type="GO" id="GO:0006559">
    <property type="term" value="P:L-phenylalanine catabolic process"/>
    <property type="evidence" value="ECO:0007669"/>
    <property type="project" value="UniProtKB-KW"/>
</dbReference>
<keyword evidence="4" id="KW-0585">Phenylalanine catabolism</keyword>
<reference evidence="5 6" key="1">
    <citation type="journal article" date="2018" name="PLoS Genet.">
        <title>Population sequencing reveals clonal diversity and ancestral inbreeding in the grapevine cultivar Chardonnay.</title>
        <authorList>
            <person name="Roach M.J."/>
            <person name="Johnson D.L."/>
            <person name="Bohlmann J."/>
            <person name="van Vuuren H.J."/>
            <person name="Jones S.J."/>
            <person name="Pretorius I.S."/>
            <person name="Schmidt S.A."/>
            <person name="Borneman A.R."/>
        </authorList>
    </citation>
    <scope>NUCLEOTIDE SEQUENCE [LARGE SCALE GENOMIC DNA]</scope>
    <source>
        <strain evidence="6">cv. Chardonnay</strain>
        <tissue evidence="5">Leaf</tissue>
    </source>
</reference>
<dbReference type="SUPFAM" id="SSF54593">
    <property type="entry name" value="Glyoxalase/Bleomycin resistance protein/Dihydroxybiphenyl dioxygenase"/>
    <property type="match status" value="1"/>
</dbReference>
<comment type="caution">
    <text evidence="5">The sequence shown here is derived from an EMBL/GenBank/DDBJ whole genome shotgun (WGS) entry which is preliminary data.</text>
</comment>
<dbReference type="InterPro" id="IPR005956">
    <property type="entry name" value="4OHPhenylPyrv_dOase"/>
</dbReference>
<dbReference type="GO" id="GO:0006572">
    <property type="term" value="P:L-tyrosine catabolic process"/>
    <property type="evidence" value="ECO:0007669"/>
    <property type="project" value="UniProtKB-KW"/>
</dbReference>
<keyword evidence="3" id="KW-0828">Tyrosine catabolism</keyword>
<name>A0A438JZI5_VITVI</name>
<gene>
    <name evidence="5" type="primary">HPD_3</name>
    <name evidence="5" type="ORF">CK203_017376</name>
</gene>
<dbReference type="Gene3D" id="3.10.180.10">
    <property type="entry name" value="2,3-Dihydroxybiphenyl 1,2-Dioxygenase, domain 1"/>
    <property type="match status" value="2"/>
</dbReference>
<accession>A0A438JZI5</accession>
<organism evidence="5 6">
    <name type="scientific">Vitis vinifera</name>
    <name type="common">Grape</name>
    <dbReference type="NCBI Taxonomy" id="29760"/>
    <lineage>
        <taxon>Eukaryota</taxon>
        <taxon>Viridiplantae</taxon>
        <taxon>Streptophyta</taxon>
        <taxon>Embryophyta</taxon>
        <taxon>Tracheophyta</taxon>
        <taxon>Spermatophyta</taxon>
        <taxon>Magnoliopsida</taxon>
        <taxon>eudicotyledons</taxon>
        <taxon>Gunneridae</taxon>
        <taxon>Pentapetalae</taxon>
        <taxon>rosids</taxon>
        <taxon>Vitales</taxon>
        <taxon>Vitaceae</taxon>
        <taxon>Viteae</taxon>
        <taxon>Vitis</taxon>
    </lineage>
</organism>
<dbReference type="EMBL" id="QGNW01000021">
    <property type="protein sequence ID" value="RVX14370.1"/>
    <property type="molecule type" value="Genomic_DNA"/>
</dbReference>
<dbReference type="AlphaFoldDB" id="A0A438JZI5"/>
<evidence type="ECO:0000256" key="1">
    <source>
        <dbReference type="ARBA" id="ARBA00005162"/>
    </source>
</evidence>
<dbReference type="Proteomes" id="UP000288805">
    <property type="component" value="Unassembled WGS sequence"/>
</dbReference>
<proteinExistence type="predicted"/>
<keyword evidence="5" id="KW-0223">Dioxygenase</keyword>
<sequence length="198" mass="22256">MPIVVKSNNSTGNVIYASYLIHSDDLNFLFTAPYSPSIAGDLENAEAIEVKDAEGAFHTSITDSARPMSPPVTMGGSFVISEVHLYGWTKDRRFPWTWGSGGWTTPWEMRWRSGVGRFEFITSPLPTYYRNMKKKAGNVLTDDQIKECEDLGILVDKDDQGTLLQILTKPLDDRPTIFIEIIQRLGYMVKDDEGKVVS</sequence>
<keyword evidence="5" id="KW-0560">Oxidoreductase</keyword>
<dbReference type="PANTHER" id="PTHR11959:SF1">
    <property type="entry name" value="4-HYDROXYPHENYLPYRUVATE DIOXYGENASE"/>
    <property type="match status" value="1"/>
</dbReference>
<dbReference type="InterPro" id="IPR029068">
    <property type="entry name" value="Glyas_Bleomycin-R_OHBP_Dase"/>
</dbReference>
<evidence type="ECO:0000256" key="3">
    <source>
        <dbReference type="ARBA" id="ARBA00022878"/>
    </source>
</evidence>
<evidence type="ECO:0000313" key="6">
    <source>
        <dbReference type="Proteomes" id="UP000288805"/>
    </source>
</evidence>